<organism evidence="10 11">
    <name type="scientific">Thamnidium elegans</name>
    <dbReference type="NCBI Taxonomy" id="101142"/>
    <lineage>
        <taxon>Eukaryota</taxon>
        <taxon>Fungi</taxon>
        <taxon>Fungi incertae sedis</taxon>
        <taxon>Mucoromycota</taxon>
        <taxon>Mucoromycotina</taxon>
        <taxon>Mucoromycetes</taxon>
        <taxon>Mucorales</taxon>
        <taxon>Mucorineae</taxon>
        <taxon>Mucoraceae</taxon>
        <taxon>Thamnidium</taxon>
    </lineage>
</organism>
<keyword evidence="11" id="KW-1185">Reference proteome</keyword>
<evidence type="ECO:0000313" key="11">
    <source>
        <dbReference type="Proteomes" id="UP000613177"/>
    </source>
</evidence>
<keyword evidence="3" id="KW-0677">Repeat</keyword>
<feature type="compositionally biased region" description="Polar residues" evidence="8">
    <location>
        <begin position="102"/>
        <end position="112"/>
    </location>
</feature>
<reference evidence="10" key="1">
    <citation type="submission" date="2021-01" db="EMBL/GenBank/DDBJ databases">
        <title>Metabolic potential, ecology and presence of endohyphal bacteria is reflected in genomic diversity of Mucoromycotina.</title>
        <authorList>
            <person name="Muszewska A."/>
            <person name="Okrasinska A."/>
            <person name="Steczkiewicz K."/>
            <person name="Drgas O."/>
            <person name="Orlowska M."/>
            <person name="Perlinska-Lenart U."/>
            <person name="Aleksandrzak-Piekarczyk T."/>
            <person name="Szatraj K."/>
            <person name="Zielenkiewicz U."/>
            <person name="Pilsyk S."/>
            <person name="Malc E."/>
            <person name="Mieczkowski P."/>
            <person name="Kruszewska J.S."/>
            <person name="Biernat P."/>
            <person name="Pawlowska J."/>
        </authorList>
    </citation>
    <scope>NUCLEOTIDE SEQUENCE</scope>
    <source>
        <strain evidence="10">WA0000018081</strain>
    </source>
</reference>
<evidence type="ECO:0000256" key="1">
    <source>
        <dbReference type="ARBA" id="ARBA00004123"/>
    </source>
</evidence>
<dbReference type="PANTHER" id="PTHR24388">
    <property type="entry name" value="ZINC FINGER PROTEIN"/>
    <property type="match status" value="1"/>
</dbReference>
<name>A0A8H7SWF9_9FUNG</name>
<dbReference type="Pfam" id="PF00096">
    <property type="entry name" value="zf-C2H2"/>
    <property type="match status" value="1"/>
</dbReference>
<dbReference type="Gene3D" id="3.30.160.60">
    <property type="entry name" value="Classic Zinc Finger"/>
    <property type="match status" value="2"/>
</dbReference>
<gene>
    <name evidence="10" type="ORF">INT48_008542</name>
</gene>
<keyword evidence="4 7" id="KW-0863">Zinc-finger</keyword>
<evidence type="ECO:0000313" key="10">
    <source>
        <dbReference type="EMBL" id="KAG2235666.1"/>
    </source>
</evidence>
<dbReference type="FunFam" id="3.30.160.60:FF:001498">
    <property type="entry name" value="Zinc finger protein 404"/>
    <property type="match status" value="1"/>
</dbReference>
<sequence length="121" mass="14214">MSFSMQQELNNSLIDFNQIKLVVQPESVIGFWDDIQFLYETPCTHPSKPHMCIFCSRAFSRRYDLVRHTRVHTGIKPYGCPSCQKYFARSDARRRHFQSDPLCSNHSQVKKLSSQRKDSNK</sequence>
<comment type="subcellular location">
    <subcellularLocation>
        <location evidence="1">Nucleus</location>
    </subcellularLocation>
</comment>
<evidence type="ECO:0000256" key="2">
    <source>
        <dbReference type="ARBA" id="ARBA00022723"/>
    </source>
</evidence>
<dbReference type="InterPro" id="IPR050527">
    <property type="entry name" value="Snail/Krueppel_Znf"/>
</dbReference>
<keyword evidence="5" id="KW-0862">Zinc</keyword>
<dbReference type="PROSITE" id="PS00028">
    <property type="entry name" value="ZINC_FINGER_C2H2_1"/>
    <property type="match status" value="1"/>
</dbReference>
<dbReference type="PROSITE" id="PS50157">
    <property type="entry name" value="ZINC_FINGER_C2H2_2"/>
    <property type="match status" value="2"/>
</dbReference>
<evidence type="ECO:0000256" key="8">
    <source>
        <dbReference type="SAM" id="MobiDB-lite"/>
    </source>
</evidence>
<dbReference type="SUPFAM" id="SSF57667">
    <property type="entry name" value="beta-beta-alpha zinc fingers"/>
    <property type="match status" value="1"/>
</dbReference>
<feature type="domain" description="C2H2-type" evidence="9">
    <location>
        <begin position="78"/>
        <end position="111"/>
    </location>
</feature>
<feature type="region of interest" description="Disordered" evidence="8">
    <location>
        <begin position="102"/>
        <end position="121"/>
    </location>
</feature>
<dbReference type="GO" id="GO:0000978">
    <property type="term" value="F:RNA polymerase II cis-regulatory region sequence-specific DNA binding"/>
    <property type="evidence" value="ECO:0007669"/>
    <property type="project" value="TreeGrafter"/>
</dbReference>
<evidence type="ECO:0000256" key="4">
    <source>
        <dbReference type="ARBA" id="ARBA00022771"/>
    </source>
</evidence>
<evidence type="ECO:0000256" key="5">
    <source>
        <dbReference type="ARBA" id="ARBA00022833"/>
    </source>
</evidence>
<keyword evidence="6" id="KW-0539">Nucleus</keyword>
<accession>A0A8H7SWF9</accession>
<dbReference type="GO" id="GO:0005634">
    <property type="term" value="C:nucleus"/>
    <property type="evidence" value="ECO:0007669"/>
    <property type="project" value="UniProtKB-SubCell"/>
</dbReference>
<dbReference type="InterPro" id="IPR036236">
    <property type="entry name" value="Znf_C2H2_sf"/>
</dbReference>
<evidence type="ECO:0000256" key="6">
    <source>
        <dbReference type="ARBA" id="ARBA00023242"/>
    </source>
</evidence>
<evidence type="ECO:0000256" key="7">
    <source>
        <dbReference type="PROSITE-ProRule" id="PRU00042"/>
    </source>
</evidence>
<dbReference type="GO" id="GO:0008270">
    <property type="term" value="F:zinc ion binding"/>
    <property type="evidence" value="ECO:0007669"/>
    <property type="project" value="UniProtKB-KW"/>
</dbReference>
<proteinExistence type="predicted"/>
<feature type="domain" description="C2H2-type" evidence="9">
    <location>
        <begin position="50"/>
        <end position="77"/>
    </location>
</feature>
<dbReference type="AlphaFoldDB" id="A0A8H7SWF9"/>
<dbReference type="Proteomes" id="UP000613177">
    <property type="component" value="Unassembled WGS sequence"/>
</dbReference>
<evidence type="ECO:0000256" key="3">
    <source>
        <dbReference type="ARBA" id="ARBA00022737"/>
    </source>
</evidence>
<dbReference type="SMART" id="SM00355">
    <property type="entry name" value="ZnF_C2H2"/>
    <property type="match status" value="2"/>
</dbReference>
<dbReference type="GO" id="GO:0000981">
    <property type="term" value="F:DNA-binding transcription factor activity, RNA polymerase II-specific"/>
    <property type="evidence" value="ECO:0007669"/>
    <property type="project" value="TreeGrafter"/>
</dbReference>
<protein>
    <recommendedName>
        <fullName evidence="9">C2H2-type domain-containing protein</fullName>
    </recommendedName>
</protein>
<dbReference type="EMBL" id="JAEPRE010000029">
    <property type="protein sequence ID" value="KAG2235666.1"/>
    <property type="molecule type" value="Genomic_DNA"/>
</dbReference>
<evidence type="ECO:0000259" key="9">
    <source>
        <dbReference type="PROSITE" id="PS50157"/>
    </source>
</evidence>
<dbReference type="InterPro" id="IPR013087">
    <property type="entry name" value="Znf_C2H2_type"/>
</dbReference>
<dbReference type="PANTHER" id="PTHR24388:SF54">
    <property type="entry name" value="PROTEIN ESCARGOT"/>
    <property type="match status" value="1"/>
</dbReference>
<keyword evidence="2" id="KW-0479">Metal-binding</keyword>
<comment type="caution">
    <text evidence="10">The sequence shown here is derived from an EMBL/GenBank/DDBJ whole genome shotgun (WGS) entry which is preliminary data.</text>
</comment>